<dbReference type="PANTHER" id="PTHR20917">
    <property type="entry name" value="PNAS-RELATED"/>
    <property type="match status" value="1"/>
</dbReference>
<dbReference type="GO" id="GO:0005789">
    <property type="term" value="C:endoplasmic reticulum membrane"/>
    <property type="evidence" value="ECO:0007669"/>
    <property type="project" value="InterPro"/>
</dbReference>
<dbReference type="GO" id="GO:0032469">
    <property type="term" value="P:endoplasmic reticulum calcium ion homeostasis"/>
    <property type="evidence" value="ECO:0007669"/>
    <property type="project" value="InterPro"/>
</dbReference>
<proteinExistence type="predicted"/>
<feature type="compositionally biased region" description="Polar residues" evidence="1">
    <location>
        <begin position="50"/>
        <end position="63"/>
    </location>
</feature>
<protein>
    <submittedName>
        <fullName evidence="2">Calcium load-activated calcium channel</fullName>
    </submittedName>
</protein>
<reference evidence="2" key="1">
    <citation type="journal article" date="2018" name="Nat. Genet.">
        <title>Extensive intraspecific gene order and gene structural variations between Mo17 and other maize genomes.</title>
        <authorList>
            <person name="Sun S."/>
            <person name="Zhou Y."/>
            <person name="Chen J."/>
            <person name="Shi J."/>
            <person name="Zhao H."/>
            <person name="Zhao H."/>
            <person name="Song W."/>
            <person name="Zhang M."/>
            <person name="Cui Y."/>
            <person name="Dong X."/>
            <person name="Liu H."/>
            <person name="Ma X."/>
            <person name="Jiao Y."/>
            <person name="Wang B."/>
            <person name="Wei X."/>
            <person name="Stein J.C."/>
            <person name="Glaubitz J.C."/>
            <person name="Lu F."/>
            <person name="Yu G."/>
            <person name="Liang C."/>
            <person name="Fengler K."/>
            <person name="Li B."/>
            <person name="Rafalski A."/>
            <person name="Schnable P.S."/>
            <person name="Ware D.H."/>
            <person name="Buckler E.S."/>
            <person name="Lai J."/>
        </authorList>
    </citation>
    <scope>NUCLEOTIDE SEQUENCE [LARGE SCALE GENOMIC DNA]</scope>
    <source>
        <tissue evidence="2">Seedling</tissue>
    </source>
</reference>
<evidence type="ECO:0000313" key="2">
    <source>
        <dbReference type="EMBL" id="PWZ38498.1"/>
    </source>
</evidence>
<dbReference type="GO" id="GO:0005262">
    <property type="term" value="F:calcium channel activity"/>
    <property type="evidence" value="ECO:0007669"/>
    <property type="project" value="InterPro"/>
</dbReference>
<dbReference type="EMBL" id="NCVQ01000003">
    <property type="protein sequence ID" value="PWZ38498.1"/>
    <property type="molecule type" value="Genomic_DNA"/>
</dbReference>
<comment type="caution">
    <text evidence="2">The sequence shown here is derived from an EMBL/GenBank/DDBJ whole genome shotgun (WGS) entry which is preliminary data.</text>
</comment>
<feature type="region of interest" description="Disordered" evidence="1">
    <location>
        <begin position="46"/>
        <end position="74"/>
    </location>
</feature>
<organism evidence="2">
    <name type="scientific">Zea mays</name>
    <name type="common">Maize</name>
    <dbReference type="NCBI Taxonomy" id="4577"/>
    <lineage>
        <taxon>Eukaryota</taxon>
        <taxon>Viridiplantae</taxon>
        <taxon>Streptophyta</taxon>
        <taxon>Embryophyta</taxon>
        <taxon>Tracheophyta</taxon>
        <taxon>Spermatophyta</taxon>
        <taxon>Magnoliopsida</taxon>
        <taxon>Liliopsida</taxon>
        <taxon>Poales</taxon>
        <taxon>Poaceae</taxon>
        <taxon>PACMAD clade</taxon>
        <taxon>Panicoideae</taxon>
        <taxon>Andropogonodae</taxon>
        <taxon>Andropogoneae</taxon>
        <taxon>Tripsacinae</taxon>
        <taxon>Zea</taxon>
    </lineage>
</organism>
<sequence>MGHRRLLGNDPIDCSMIFRYFLSSMTIRTNLQKLLDFAPPAPFPRVEPSWCSSTGPEQTSSPAGGTLAASTKAGSRLASPRASLSAGATVAAPTSFSPCWSLLPGVGRMGG</sequence>
<dbReference type="Proteomes" id="UP000251960">
    <property type="component" value="Chromosome 2"/>
</dbReference>
<accession>A0A3L6FUD6</accession>
<dbReference type="InterPro" id="IPR008559">
    <property type="entry name" value="TMCO1"/>
</dbReference>
<gene>
    <name evidence="2" type="primary">F22B5.10_0</name>
    <name evidence="2" type="ORF">Zm00014a_010946</name>
</gene>
<dbReference type="AlphaFoldDB" id="A0A3L6FUD6"/>
<name>A0A3L6FUD6_MAIZE</name>
<evidence type="ECO:0000256" key="1">
    <source>
        <dbReference type="SAM" id="MobiDB-lite"/>
    </source>
</evidence>
<dbReference type="PANTHER" id="PTHR20917:SF0">
    <property type="entry name" value="CALCIUM LOAD-ACTIVATED CALCIUM CHANNEL"/>
    <property type="match status" value="1"/>
</dbReference>